<proteinExistence type="inferred from homology"/>
<reference evidence="4" key="1">
    <citation type="submission" date="2023-05" db="EMBL/GenBank/DDBJ databases">
        <authorList>
            <person name="Huff M."/>
        </authorList>
    </citation>
    <scope>NUCLEOTIDE SEQUENCE</scope>
</reference>
<dbReference type="PANTHER" id="PTHR13068">
    <property type="entry name" value="CGI-12 PROTEIN-RELATED"/>
    <property type="match status" value="1"/>
</dbReference>
<keyword evidence="3" id="KW-0809">Transit peptide</keyword>
<sequence>MILNLKIPIPSKTSNPTNTLKPHLSLPATVTATAAAADSGLNFRQKLIYLQSLNVSPTKALNENPNLRSVPLSTLYSVTHCLSSMGLEASALGRVLDMYPSLLTSDPYSDIYPIFDFLLNTVEIPFPEIRKSIIRCPRLLVSNPETQLKPTFEFLTQLGFTGPNKLTSQTTLLLVSSVEFTLLPKIEYLVELGFEYDEVRNMVLRSPGLLTFSVENNYKPKVEYFLNEMDGDLEEIKKFPQYFSYSLERKIKPRHRILMELGFPMQLSDMLKVSDGEFRARFLSIFLGSSIVDAFMAMHSFTAGFKFKTCEFFGSDFCNFINDHPFNTINVYSICIDISEPLNLTSLMGSL</sequence>
<gene>
    <name evidence="4" type="ORF">FPE_LOCUS26731</name>
</gene>
<keyword evidence="2" id="KW-0806">Transcription termination</keyword>
<dbReference type="GO" id="GO:0006353">
    <property type="term" value="P:DNA-templated transcription termination"/>
    <property type="evidence" value="ECO:0007669"/>
    <property type="project" value="UniProtKB-KW"/>
</dbReference>
<name>A0AAD2A431_9LAMI</name>
<evidence type="ECO:0000313" key="4">
    <source>
        <dbReference type="EMBL" id="CAI9779301.1"/>
    </source>
</evidence>
<keyword evidence="2" id="KW-0805">Transcription regulation</keyword>
<dbReference type="SMART" id="SM00733">
    <property type="entry name" value="Mterf"/>
    <property type="match status" value="6"/>
</dbReference>
<comment type="similarity">
    <text evidence="1">Belongs to the mTERF family.</text>
</comment>
<dbReference type="InterPro" id="IPR038538">
    <property type="entry name" value="MTERF_sf"/>
</dbReference>
<keyword evidence="2" id="KW-0804">Transcription</keyword>
<dbReference type="Gene3D" id="1.25.70.10">
    <property type="entry name" value="Transcription termination factor 3, mitochondrial"/>
    <property type="match status" value="1"/>
</dbReference>
<dbReference type="PANTHER" id="PTHR13068:SF36">
    <property type="entry name" value="TRANSCRIPTION TERMINATION FACTOR MTEF1, CHLOROPLASTIC"/>
    <property type="match status" value="1"/>
</dbReference>
<dbReference type="Proteomes" id="UP000834106">
    <property type="component" value="Chromosome 16"/>
</dbReference>
<keyword evidence="5" id="KW-1185">Reference proteome</keyword>
<evidence type="ECO:0000256" key="2">
    <source>
        <dbReference type="ARBA" id="ARBA00022472"/>
    </source>
</evidence>
<dbReference type="EMBL" id="OU503051">
    <property type="protein sequence ID" value="CAI9779301.1"/>
    <property type="molecule type" value="Genomic_DNA"/>
</dbReference>
<organism evidence="4 5">
    <name type="scientific">Fraxinus pennsylvanica</name>
    <dbReference type="NCBI Taxonomy" id="56036"/>
    <lineage>
        <taxon>Eukaryota</taxon>
        <taxon>Viridiplantae</taxon>
        <taxon>Streptophyta</taxon>
        <taxon>Embryophyta</taxon>
        <taxon>Tracheophyta</taxon>
        <taxon>Spermatophyta</taxon>
        <taxon>Magnoliopsida</taxon>
        <taxon>eudicotyledons</taxon>
        <taxon>Gunneridae</taxon>
        <taxon>Pentapetalae</taxon>
        <taxon>asterids</taxon>
        <taxon>lamiids</taxon>
        <taxon>Lamiales</taxon>
        <taxon>Oleaceae</taxon>
        <taxon>Oleeae</taxon>
        <taxon>Fraxinus</taxon>
    </lineage>
</organism>
<dbReference type="GO" id="GO:0003676">
    <property type="term" value="F:nucleic acid binding"/>
    <property type="evidence" value="ECO:0007669"/>
    <property type="project" value="InterPro"/>
</dbReference>
<evidence type="ECO:0000256" key="1">
    <source>
        <dbReference type="ARBA" id="ARBA00007692"/>
    </source>
</evidence>
<accession>A0AAD2A431</accession>
<dbReference type="AlphaFoldDB" id="A0AAD2A431"/>
<dbReference type="Pfam" id="PF02536">
    <property type="entry name" value="mTERF"/>
    <property type="match status" value="1"/>
</dbReference>
<evidence type="ECO:0000313" key="5">
    <source>
        <dbReference type="Proteomes" id="UP000834106"/>
    </source>
</evidence>
<evidence type="ECO:0000256" key="3">
    <source>
        <dbReference type="ARBA" id="ARBA00022946"/>
    </source>
</evidence>
<protein>
    <submittedName>
        <fullName evidence="4">Uncharacterized protein</fullName>
    </submittedName>
</protein>
<dbReference type="InterPro" id="IPR003690">
    <property type="entry name" value="MTERF"/>
</dbReference>